<protein>
    <submittedName>
        <fullName evidence="1">Uncharacterized protein</fullName>
    </submittedName>
</protein>
<comment type="caution">
    <text evidence="1">The sequence shown here is derived from an EMBL/GenBank/DDBJ whole genome shotgun (WGS) entry which is preliminary data.</text>
</comment>
<dbReference type="Proteomes" id="UP000445000">
    <property type="component" value="Unassembled WGS sequence"/>
</dbReference>
<accession>A0A829Y609</accession>
<proteinExistence type="predicted"/>
<dbReference type="AlphaFoldDB" id="A0A829Y609"/>
<gene>
    <name evidence="1" type="ORF">GCM10011487_04150</name>
</gene>
<reference evidence="2" key="1">
    <citation type="submission" date="2020-01" db="EMBL/GenBank/DDBJ databases">
        <title>'Steroidobacter agaridevorans' sp. nov., agar-degrading bacteria isolated from rhizosphere soils.</title>
        <authorList>
            <person name="Ikenaga M."/>
            <person name="Kataoka M."/>
            <person name="Murouchi A."/>
            <person name="Katsuragi S."/>
            <person name="Sakai M."/>
        </authorList>
    </citation>
    <scope>NUCLEOTIDE SEQUENCE [LARGE SCALE GENOMIC DNA]</scope>
    <source>
        <strain evidence="2">YU21-B</strain>
    </source>
</reference>
<organism evidence="1 2">
    <name type="scientific">Steroidobacter agaridevorans</name>
    <dbReference type="NCBI Taxonomy" id="2695856"/>
    <lineage>
        <taxon>Bacteria</taxon>
        <taxon>Pseudomonadati</taxon>
        <taxon>Pseudomonadota</taxon>
        <taxon>Gammaproteobacteria</taxon>
        <taxon>Steroidobacterales</taxon>
        <taxon>Steroidobacteraceae</taxon>
        <taxon>Steroidobacter</taxon>
    </lineage>
</organism>
<name>A0A829Y609_9GAMM</name>
<sequence>MPTSLVIVKTPYSPEGAIDPLDLDNDPSFKSGDYRALAERIASAIVWSDDEGQGEIGGHAASLIATDACLFINFDDDVATDVVRNLTVQMLELGAVVLDADSAETL</sequence>
<dbReference type="EMBL" id="BLJN01000001">
    <property type="protein sequence ID" value="GFE78415.1"/>
    <property type="molecule type" value="Genomic_DNA"/>
</dbReference>
<dbReference type="RefSeq" id="WP_161810321.1">
    <property type="nucleotide sequence ID" value="NZ_BLJN01000001.1"/>
</dbReference>
<evidence type="ECO:0000313" key="2">
    <source>
        <dbReference type="Proteomes" id="UP000445000"/>
    </source>
</evidence>
<keyword evidence="2" id="KW-1185">Reference proteome</keyword>
<evidence type="ECO:0000313" key="1">
    <source>
        <dbReference type="EMBL" id="GFE78415.1"/>
    </source>
</evidence>